<dbReference type="InterPro" id="IPR032710">
    <property type="entry name" value="NTF2-like_dom_sf"/>
</dbReference>
<comment type="similarity">
    <text evidence="1">Belongs to the UPF0225 family.</text>
</comment>
<dbReference type="Proteomes" id="UP000276232">
    <property type="component" value="Unassembled WGS sequence"/>
</dbReference>
<sequence length="129" mass="14104">MPADDAPCPCGWGEPYGRCCGALHRGEREATTAEALMRSRYSAFAVGDAAYLLRSWHPGTRPAALDLDDDVRWLHLAVTAVERGGPFDDEGVVAFEAVARADGRRHVQGERSRFAREGGRWVYVDGSPT</sequence>
<evidence type="ECO:0000313" key="3">
    <source>
        <dbReference type="EMBL" id="ROP26997.1"/>
    </source>
</evidence>
<organism evidence="3 4">
    <name type="scientific">Pseudokineococcus lusitanus</name>
    <dbReference type="NCBI Taxonomy" id="763993"/>
    <lineage>
        <taxon>Bacteria</taxon>
        <taxon>Bacillati</taxon>
        <taxon>Actinomycetota</taxon>
        <taxon>Actinomycetes</taxon>
        <taxon>Kineosporiales</taxon>
        <taxon>Kineosporiaceae</taxon>
        <taxon>Pseudokineococcus</taxon>
    </lineage>
</organism>
<dbReference type="AlphaFoldDB" id="A0A3N1G9T8"/>
<dbReference type="HAMAP" id="MF_00612">
    <property type="entry name" value="UPF0225"/>
    <property type="match status" value="1"/>
</dbReference>
<dbReference type="EMBL" id="RJKN01000008">
    <property type="protein sequence ID" value="ROP26997.1"/>
    <property type="molecule type" value="Genomic_DNA"/>
</dbReference>
<comment type="caution">
    <text evidence="3">The sequence shown here is derived from an EMBL/GenBank/DDBJ whole genome shotgun (WGS) entry which is preliminary data.</text>
</comment>
<evidence type="ECO:0000259" key="2">
    <source>
        <dbReference type="Pfam" id="PF17775"/>
    </source>
</evidence>
<name>A0A3N1G9T8_9ACTN</name>
<accession>A0A3N1G9T8</accession>
<dbReference type="InterPro" id="IPR023006">
    <property type="entry name" value="YchJ-like"/>
</dbReference>
<dbReference type="InParanoid" id="A0A3N1G9T8"/>
<dbReference type="Gene3D" id="3.10.450.50">
    <property type="match status" value="1"/>
</dbReference>
<reference evidence="3 4" key="1">
    <citation type="journal article" date="2015" name="Stand. Genomic Sci.">
        <title>Genomic Encyclopedia of Bacterial and Archaeal Type Strains, Phase III: the genomes of soil and plant-associated and newly described type strains.</title>
        <authorList>
            <person name="Whitman W.B."/>
            <person name="Woyke T."/>
            <person name="Klenk H.P."/>
            <person name="Zhou Y."/>
            <person name="Lilburn T.G."/>
            <person name="Beck B.J."/>
            <person name="De Vos P."/>
            <person name="Vandamme P."/>
            <person name="Eisen J.A."/>
            <person name="Garrity G."/>
            <person name="Hugenholtz P."/>
            <person name="Kyrpides N.C."/>
        </authorList>
    </citation>
    <scope>NUCLEOTIDE SEQUENCE [LARGE SCALE GENOMIC DNA]</scope>
    <source>
        <strain evidence="3 4">CECT 7306</strain>
    </source>
</reference>
<proteinExistence type="inferred from homology"/>
<dbReference type="SUPFAM" id="SSF54427">
    <property type="entry name" value="NTF2-like"/>
    <property type="match status" value="1"/>
</dbReference>
<dbReference type="RefSeq" id="WP_123380999.1">
    <property type="nucleotide sequence ID" value="NZ_RJKN01000008.1"/>
</dbReference>
<evidence type="ECO:0000313" key="4">
    <source>
        <dbReference type="Proteomes" id="UP000276232"/>
    </source>
</evidence>
<dbReference type="Pfam" id="PF17775">
    <property type="entry name" value="YchJ_M-like"/>
    <property type="match status" value="1"/>
</dbReference>
<dbReference type="OrthoDB" id="21421at2"/>
<protein>
    <recommendedName>
        <fullName evidence="1">UPF0225 protein EDC03_2925</fullName>
    </recommendedName>
</protein>
<gene>
    <name evidence="3" type="ORF">EDC03_2925</name>
</gene>
<evidence type="ECO:0000256" key="1">
    <source>
        <dbReference type="HAMAP-Rule" id="MF_00612"/>
    </source>
</evidence>
<dbReference type="InterPro" id="IPR048469">
    <property type="entry name" value="YchJ-like_M"/>
</dbReference>
<keyword evidence="4" id="KW-1185">Reference proteome</keyword>
<feature type="domain" description="YchJ-like middle NTF2-like" evidence="2">
    <location>
        <begin position="32"/>
        <end position="126"/>
    </location>
</feature>